<reference evidence="5" key="2">
    <citation type="submission" date="2012-11" db="EMBL/GenBank/DDBJ databases">
        <authorList>
            <person name="Kuo A."/>
            <person name="Curtis B.A."/>
            <person name="Tanifuji G."/>
            <person name="Burki F."/>
            <person name="Gruber A."/>
            <person name="Irimia M."/>
            <person name="Maruyama S."/>
            <person name="Arias M.C."/>
            <person name="Ball S.G."/>
            <person name="Gile G.H."/>
            <person name="Hirakawa Y."/>
            <person name="Hopkins J.F."/>
            <person name="Rensing S.A."/>
            <person name="Schmutz J."/>
            <person name="Symeonidi A."/>
            <person name="Elias M."/>
            <person name="Eveleigh R.J."/>
            <person name="Herman E.K."/>
            <person name="Klute M.J."/>
            <person name="Nakayama T."/>
            <person name="Obornik M."/>
            <person name="Reyes-Prieto A."/>
            <person name="Armbrust E.V."/>
            <person name="Aves S.J."/>
            <person name="Beiko R.G."/>
            <person name="Coutinho P."/>
            <person name="Dacks J.B."/>
            <person name="Durnford D.G."/>
            <person name="Fast N.M."/>
            <person name="Green B.R."/>
            <person name="Grisdale C."/>
            <person name="Hempe F."/>
            <person name="Henrissat B."/>
            <person name="Hoppner M.P."/>
            <person name="Ishida K.-I."/>
            <person name="Kim E."/>
            <person name="Koreny L."/>
            <person name="Kroth P.G."/>
            <person name="Liu Y."/>
            <person name="Malik S.-B."/>
            <person name="Maier U.G."/>
            <person name="McRose D."/>
            <person name="Mock T."/>
            <person name="Neilson J.A."/>
            <person name="Onodera N.T."/>
            <person name="Poole A.M."/>
            <person name="Pritham E.J."/>
            <person name="Richards T.A."/>
            <person name="Rocap G."/>
            <person name="Roy S.W."/>
            <person name="Sarai C."/>
            <person name="Schaack S."/>
            <person name="Shirato S."/>
            <person name="Slamovits C.H."/>
            <person name="Spencer D.F."/>
            <person name="Suzuki S."/>
            <person name="Worden A.Z."/>
            <person name="Zauner S."/>
            <person name="Barry K."/>
            <person name="Bell C."/>
            <person name="Bharti A.K."/>
            <person name="Crow J.A."/>
            <person name="Grimwood J."/>
            <person name="Kramer R."/>
            <person name="Lindquist E."/>
            <person name="Lucas S."/>
            <person name="Salamov A."/>
            <person name="McFadden G.I."/>
            <person name="Lane C.E."/>
            <person name="Keeling P.J."/>
            <person name="Gray M.W."/>
            <person name="Grigoriev I.V."/>
            <person name="Archibald J.M."/>
        </authorList>
    </citation>
    <scope>NUCLEOTIDE SEQUENCE</scope>
    <source>
        <strain evidence="5">CCMP2712</strain>
    </source>
</reference>
<proteinExistence type="predicted"/>
<keyword evidence="5" id="KW-1185">Reference proteome</keyword>
<dbReference type="AlphaFoldDB" id="L1JJQ6"/>
<evidence type="ECO:0000313" key="5">
    <source>
        <dbReference type="Proteomes" id="UP000011087"/>
    </source>
</evidence>
<dbReference type="KEGG" id="gtt:GUITHDRAFT_136666"/>
<organism evidence="3">
    <name type="scientific">Guillardia theta (strain CCMP2712)</name>
    <name type="common">Cryptophyte</name>
    <dbReference type="NCBI Taxonomy" id="905079"/>
    <lineage>
        <taxon>Eukaryota</taxon>
        <taxon>Cryptophyceae</taxon>
        <taxon>Pyrenomonadales</taxon>
        <taxon>Geminigeraceae</taxon>
        <taxon>Guillardia</taxon>
    </lineage>
</organism>
<dbReference type="PANTHER" id="PTHR22901:SF0">
    <property type="entry name" value="SIALATE O-ACETYLESTERASE"/>
    <property type="match status" value="1"/>
</dbReference>
<reference evidence="4" key="3">
    <citation type="submission" date="2016-03" db="UniProtKB">
        <authorList>
            <consortium name="EnsemblProtists"/>
        </authorList>
    </citation>
    <scope>IDENTIFICATION</scope>
</reference>
<evidence type="ECO:0000313" key="4">
    <source>
        <dbReference type="EnsemblProtists" id="EKX48557"/>
    </source>
</evidence>
<dbReference type="PaxDb" id="55529-EKX48557"/>
<dbReference type="eggNOG" id="ENOG502QUKD">
    <property type="taxonomic scope" value="Eukaryota"/>
</dbReference>
<dbReference type="HOGENOM" id="CLU_015150_1_0_1"/>
<dbReference type="Proteomes" id="UP000011087">
    <property type="component" value="Unassembled WGS sequence"/>
</dbReference>
<evidence type="ECO:0000313" key="3">
    <source>
        <dbReference type="EMBL" id="EKX48557.1"/>
    </source>
</evidence>
<keyword evidence="1" id="KW-0378">Hydrolase</keyword>
<dbReference type="GeneID" id="17305312"/>
<gene>
    <name evidence="3" type="ORF">GUITHDRAFT_136666</name>
</gene>
<accession>L1JJQ6</accession>
<dbReference type="RefSeq" id="XP_005835537.1">
    <property type="nucleotide sequence ID" value="XM_005835480.1"/>
</dbReference>
<dbReference type="PANTHER" id="PTHR22901">
    <property type="entry name" value="SIALATE O-ACETYLESTERASE"/>
    <property type="match status" value="1"/>
</dbReference>
<dbReference type="SUPFAM" id="SSF52266">
    <property type="entry name" value="SGNH hydrolase"/>
    <property type="match status" value="1"/>
</dbReference>
<reference evidence="3 5" key="1">
    <citation type="journal article" date="2012" name="Nature">
        <title>Algal genomes reveal evolutionary mosaicism and the fate of nucleomorphs.</title>
        <authorList>
            <consortium name="DOE Joint Genome Institute"/>
            <person name="Curtis B.A."/>
            <person name="Tanifuji G."/>
            <person name="Burki F."/>
            <person name="Gruber A."/>
            <person name="Irimia M."/>
            <person name="Maruyama S."/>
            <person name="Arias M.C."/>
            <person name="Ball S.G."/>
            <person name="Gile G.H."/>
            <person name="Hirakawa Y."/>
            <person name="Hopkins J.F."/>
            <person name="Kuo A."/>
            <person name="Rensing S.A."/>
            <person name="Schmutz J."/>
            <person name="Symeonidi A."/>
            <person name="Elias M."/>
            <person name="Eveleigh R.J."/>
            <person name="Herman E.K."/>
            <person name="Klute M.J."/>
            <person name="Nakayama T."/>
            <person name="Obornik M."/>
            <person name="Reyes-Prieto A."/>
            <person name="Armbrust E.V."/>
            <person name="Aves S.J."/>
            <person name="Beiko R.G."/>
            <person name="Coutinho P."/>
            <person name="Dacks J.B."/>
            <person name="Durnford D.G."/>
            <person name="Fast N.M."/>
            <person name="Green B.R."/>
            <person name="Grisdale C.J."/>
            <person name="Hempel F."/>
            <person name="Henrissat B."/>
            <person name="Hoppner M.P."/>
            <person name="Ishida K."/>
            <person name="Kim E."/>
            <person name="Koreny L."/>
            <person name="Kroth P.G."/>
            <person name="Liu Y."/>
            <person name="Malik S.B."/>
            <person name="Maier U.G."/>
            <person name="McRose D."/>
            <person name="Mock T."/>
            <person name="Neilson J.A."/>
            <person name="Onodera N.T."/>
            <person name="Poole A.M."/>
            <person name="Pritham E.J."/>
            <person name="Richards T.A."/>
            <person name="Rocap G."/>
            <person name="Roy S.W."/>
            <person name="Sarai C."/>
            <person name="Schaack S."/>
            <person name="Shirato S."/>
            <person name="Slamovits C.H."/>
            <person name="Spencer D.F."/>
            <person name="Suzuki S."/>
            <person name="Worden A.Z."/>
            <person name="Zauner S."/>
            <person name="Barry K."/>
            <person name="Bell C."/>
            <person name="Bharti A.K."/>
            <person name="Crow J.A."/>
            <person name="Grimwood J."/>
            <person name="Kramer R."/>
            <person name="Lindquist E."/>
            <person name="Lucas S."/>
            <person name="Salamov A."/>
            <person name="McFadden G.I."/>
            <person name="Lane C.E."/>
            <person name="Keeling P.J."/>
            <person name="Gray M.W."/>
            <person name="Grigoriev I.V."/>
            <person name="Archibald J.M."/>
        </authorList>
    </citation>
    <scope>NUCLEOTIDE SEQUENCE</scope>
    <source>
        <strain evidence="3 5">CCMP2712</strain>
    </source>
</reference>
<dbReference type="GO" id="GO:0001681">
    <property type="term" value="F:sialate O-acetylesterase activity"/>
    <property type="evidence" value="ECO:0007669"/>
    <property type="project" value="InterPro"/>
</dbReference>
<dbReference type="OMA" id="TIEYDRG"/>
<dbReference type="Gene3D" id="3.40.50.1110">
    <property type="entry name" value="SGNH hydrolase"/>
    <property type="match status" value="1"/>
</dbReference>
<dbReference type="GO" id="GO:0005975">
    <property type="term" value="P:carbohydrate metabolic process"/>
    <property type="evidence" value="ECO:0007669"/>
    <property type="project" value="TreeGrafter"/>
</dbReference>
<name>L1JJQ6_GUITC</name>
<sequence length="559" mass="61889">MVLQSRPASASLWGVVSLQSLPLQVFMDGALSPHELLHQTERGGHVEWRLRLAPQEPGGPHIIEVVAGEERIALRDVLFGDVFLCSGQSNMQMSVVDAMPEDIHGYSWDFPRIRILTTDPFPFSSKTSSQQHKLPLLHSWRLVTAENVFGPSCGATGWRDCYFSSVCLFFGMRYHNVSGHPVGLIASATAGTPIEYFMPRQELESCNKSEIQGHHPMNVFHPHGFGPIQGDGVLFANVISALSPMSVRAFLWYQGESNANDPEGYRCLFPGLIRGWRRVFSDDGASIPFLSVGLAADVNFAGLLPEIRQAQTFATKMENVFVVPAYDLGDVESPLGPIHPRRKKEVGLRLARVAIGVFHGSLDSAVAPEVTSITVSVWNSSAMRSLKVGTISRYYSRWVLEEQTPDSVIWLVNVSTRAHDGRMVSLDAASCWDCCRESGVFHLFGKYAGDADSAPDASQSESVFTTLAEGQGWYAAASSLPSDWETYEIRYGWEDYPQCIIYREADRLPLNPFRFRISATANKQDQEPEALADFVSKPLHVVSWSSTLSRGQSLEKISV</sequence>
<dbReference type="InterPro" id="IPR005181">
    <property type="entry name" value="SASA"/>
</dbReference>
<protein>
    <recommendedName>
        <fullName evidence="2">Sialate O-acetylesterase domain-containing protein</fullName>
    </recommendedName>
</protein>
<dbReference type="InterPro" id="IPR039329">
    <property type="entry name" value="SIAE"/>
</dbReference>
<evidence type="ECO:0000256" key="1">
    <source>
        <dbReference type="ARBA" id="ARBA00022801"/>
    </source>
</evidence>
<dbReference type="EnsemblProtists" id="EKX48557">
    <property type="protein sequence ID" value="EKX48557"/>
    <property type="gene ID" value="GUITHDRAFT_136666"/>
</dbReference>
<dbReference type="InterPro" id="IPR036514">
    <property type="entry name" value="SGNH_hydro_sf"/>
</dbReference>
<dbReference type="Pfam" id="PF03629">
    <property type="entry name" value="SASA"/>
    <property type="match status" value="1"/>
</dbReference>
<evidence type="ECO:0000259" key="2">
    <source>
        <dbReference type="Pfam" id="PF03629"/>
    </source>
</evidence>
<dbReference type="EMBL" id="JH992985">
    <property type="protein sequence ID" value="EKX48557.1"/>
    <property type="molecule type" value="Genomic_DNA"/>
</dbReference>
<feature type="domain" description="Sialate O-acetylesterase" evidence="2">
    <location>
        <begin position="81"/>
        <end position="333"/>
    </location>
</feature>
<dbReference type="OrthoDB" id="42638at2759"/>